<sequence>MVAALTALAICATLLHGGPARADEPAPVADRNTVLKVWRQGGTQVRAAAAAALIGTDAQVSAFLDTGYTEAQKLDERDAVAGAMVHSGPAVRAAAQAALTAGDGGNTGAVPAFLATGWQRQADIDLRVAVNQLMAAGGDQVKSAAQAALDSEDPAVLRAFLDEGWQHPWQTDQRLRINQAMTTGGSNVDAAAQKALDAGTPEALEAFLEYGWAVASARDEETASLAGLLAQAKASGETAALETQRATQEAARAKEASEAAKKAAERAAAATEAARNDTAEAAAQAKRAAEAAQNAANSARIAVQAAAAAQRAARAASAAAARAASAAASAERAAATAYLEAASAASDASRAGQARQAAEYARGQARQAREFAETARWAGAAIEQGLTAVGSAKSAAGHALAAAAANDQAVAAAQAAGADAGAAIAAARRARANAERANRAALAAEAYLRTAMNAAYAAHAAAIRAAQHAEEAAVAAIEAADHAGEAAEAARRATEAAEAATVAAEAAVETAVQAMAIYDAARAADAERIAVAGDDGIEVARTALAEYQAQQAAKDWDAEQAAQRDTETNRLIAEAQNPATPPDTAVASARKAALALTDAPGVWTREAALAALGTSDTVQVLDWARTGIAGAAVLDDRATVMNISMSTETGLAGAALTALAGTDAQVQGFLRDQTYPGRFTQDRLKVNQILAAARTANDVVLAQAAQAALDADTAPALRGFIERGQFTAAAIGERVKVNQILGDQDSGPELKAAAQVALDGPPTALREFLDTGQHTAAERDQEAAAHLAVVGGVLQEIHQVAATAVQNAQQAQAKAAEARNDAEAAAEYAEQAAASAQQAAGYAASAEAYANQALESVRKAEQSVRTARAAATRADASARSAIRSATWAIASHGRAVQAATAANASAKRAYDSAIAAGQDAEAARAAAQDAYAAYQSAQGREIGHCHAEYARGAAPELERMYSGTQGQWYKNCVANVIADPAELAYRAYSNAGVCALYPEGSQIRQNCLASVLDPAFTGMQPLLFLAEMVKGMVAAMAPVGVMAAIGCIATVVCGVVAGTLITLAEVGLNVVKLINGDQGLGETLLKLGQLGLETLIFVGIGKALSAGFKALKTMYVAAASARRAAASLRLADISRIRLNAHAACRAADRGLGLTVHTVAADDPPCLPEIALGKTDDGTDDGIAGFAHDIDAPHYTDWPDDMNWWTRVERALEPDSTVVIHFNLNGCGDNDDEVRAFAAVADDMTSPPSDHYTNWELRMIRDAPESVRPRVIFYRGPPFKRVTNPFGWPQ</sequence>
<feature type="region of interest" description="Disordered" evidence="2">
    <location>
        <begin position="261"/>
        <end position="281"/>
    </location>
</feature>
<dbReference type="PANTHER" id="PTHR23242:SF9">
    <property type="entry name" value="TRANSCRIPTION FACTOR HOXA13"/>
    <property type="match status" value="1"/>
</dbReference>
<feature type="coiled-coil region" evidence="1">
    <location>
        <begin position="801"/>
        <end position="839"/>
    </location>
</feature>
<evidence type="ECO:0008006" key="6">
    <source>
        <dbReference type="Google" id="ProtNLM"/>
    </source>
</evidence>
<protein>
    <recommendedName>
        <fullName evidence="6">Methyl-accepting transducer domain-containing protein</fullName>
    </recommendedName>
</protein>
<evidence type="ECO:0000256" key="3">
    <source>
        <dbReference type="SAM" id="SignalP"/>
    </source>
</evidence>
<evidence type="ECO:0000256" key="1">
    <source>
        <dbReference type="SAM" id="Coils"/>
    </source>
</evidence>
<reference evidence="4 5" key="1">
    <citation type="submission" date="2023-07" db="EMBL/GenBank/DDBJ databases">
        <title>Sequencing the genomes of 1000 actinobacteria strains.</title>
        <authorList>
            <person name="Klenk H.-P."/>
        </authorList>
    </citation>
    <scope>NUCLEOTIDE SEQUENCE [LARGE SCALE GENOMIC DNA]</scope>
    <source>
        <strain evidence="4 5">DSM 44710</strain>
    </source>
</reference>
<dbReference type="EMBL" id="JAUSRA010000001">
    <property type="protein sequence ID" value="MDP9791507.1"/>
    <property type="molecule type" value="Genomic_DNA"/>
</dbReference>
<evidence type="ECO:0000256" key="2">
    <source>
        <dbReference type="SAM" id="MobiDB-lite"/>
    </source>
</evidence>
<keyword evidence="3" id="KW-0732">Signal</keyword>
<dbReference type="Proteomes" id="UP001240984">
    <property type="component" value="Unassembled WGS sequence"/>
</dbReference>
<accession>A0ABT9MJB7</accession>
<feature type="chain" id="PRO_5047139075" description="Methyl-accepting transducer domain-containing protein" evidence="3">
    <location>
        <begin position="23"/>
        <end position="1289"/>
    </location>
</feature>
<dbReference type="InterPro" id="IPR005506">
    <property type="entry name" value="DUF312_ALF"/>
</dbReference>
<dbReference type="RefSeq" id="WP_306826379.1">
    <property type="nucleotide sequence ID" value="NZ_JAUSRA010000001.1"/>
</dbReference>
<feature type="signal peptide" evidence="3">
    <location>
        <begin position="1"/>
        <end position="22"/>
    </location>
</feature>
<proteinExistence type="predicted"/>
<evidence type="ECO:0000313" key="5">
    <source>
        <dbReference type="Proteomes" id="UP001240984"/>
    </source>
</evidence>
<name>A0ABT9MJB7_9ACTN</name>
<dbReference type="Pfam" id="PF03752">
    <property type="entry name" value="ALF"/>
    <property type="match status" value="5"/>
</dbReference>
<keyword evidence="5" id="KW-1185">Reference proteome</keyword>
<evidence type="ECO:0000313" key="4">
    <source>
        <dbReference type="EMBL" id="MDP9791507.1"/>
    </source>
</evidence>
<comment type="caution">
    <text evidence="4">The sequence shown here is derived from an EMBL/GenBank/DDBJ whole genome shotgun (WGS) entry which is preliminary data.</text>
</comment>
<gene>
    <name evidence="4" type="ORF">J2S43_000019</name>
</gene>
<organism evidence="4 5">
    <name type="scientific">Catenuloplanes nepalensis</name>
    <dbReference type="NCBI Taxonomy" id="587533"/>
    <lineage>
        <taxon>Bacteria</taxon>
        <taxon>Bacillati</taxon>
        <taxon>Actinomycetota</taxon>
        <taxon>Actinomycetes</taxon>
        <taxon>Micromonosporales</taxon>
        <taxon>Micromonosporaceae</taxon>
        <taxon>Catenuloplanes</taxon>
    </lineage>
</organism>
<keyword evidence="1" id="KW-0175">Coiled coil</keyword>
<dbReference type="PANTHER" id="PTHR23242">
    <property type="entry name" value="TRANSCRIPTION FACTOR HOXA13"/>
    <property type="match status" value="1"/>
</dbReference>